<dbReference type="PROSITE" id="PS50157">
    <property type="entry name" value="ZINC_FINGER_C2H2_2"/>
    <property type="match status" value="6"/>
</dbReference>
<dbReference type="InterPro" id="IPR050717">
    <property type="entry name" value="C2H2-ZF_Transcription_Reg"/>
</dbReference>
<evidence type="ECO:0000259" key="6">
    <source>
        <dbReference type="PROSITE" id="PS50157"/>
    </source>
</evidence>
<feature type="domain" description="C2H2-type" evidence="6">
    <location>
        <begin position="233"/>
        <end position="260"/>
    </location>
</feature>
<keyword evidence="4" id="KW-0862">Zinc</keyword>
<dbReference type="EMBL" id="OE851323">
    <property type="protein sequence ID" value="CAD7615298.1"/>
    <property type="molecule type" value="Genomic_DNA"/>
</dbReference>
<dbReference type="InterPro" id="IPR013087">
    <property type="entry name" value="Znf_C2H2_type"/>
</dbReference>
<dbReference type="PANTHER" id="PTHR14196">
    <property type="entry name" value="ODD-SKIPPED - RELATED"/>
    <property type="match status" value="1"/>
</dbReference>
<dbReference type="SMART" id="SM00355">
    <property type="entry name" value="ZnF_C2H2"/>
    <property type="match status" value="6"/>
</dbReference>
<dbReference type="GO" id="GO:0005634">
    <property type="term" value="C:nucleus"/>
    <property type="evidence" value="ECO:0007669"/>
    <property type="project" value="TreeGrafter"/>
</dbReference>
<evidence type="ECO:0000256" key="3">
    <source>
        <dbReference type="ARBA" id="ARBA00022771"/>
    </source>
</evidence>
<keyword evidence="1" id="KW-0479">Metal-binding</keyword>
<sequence>MTASIHQKFALSSSTDGNRLISVEDGLPTQACTSCVHKLNDCDEAVSLFISADRKLRTLFHNGDESTSQILAKIPVIIDEDHRLPVRLETFEGSEQTYTITNADNLPVQYIDEEFQDQLSQNGSKVYVIFKKDYVASDINAVEDSIPGSMFEGEEFEVLSREELESREAEGCCENEESCDYVQGDFGHLVSVSLGREAEAETEPVQDGVVIENISTTESLRVHMRTHSSDRPCSCPTCGKSFKDNASLTRHEVMHSALRNFRCDICQRAFYSKALVKQHKLSHSGVKPHKCNVCGASFNRLGNLNQHKKKHVDSDGKTESKNEIAYECVVCNKRMRSELTLKYHLAKHTGEKKPFDCMACGKRFTAIEPYRVHMRIHTGERPYVCNTCDKDFRSAYTLKQHMGLHKDDQVPEEMVLEIDNIAEFALSDTDMTNEFLIDMPIVEVETELH</sequence>
<protein>
    <recommendedName>
        <fullName evidence="6">C2H2-type domain-containing protein</fullName>
    </recommendedName>
</protein>
<dbReference type="FunFam" id="3.30.160.60:FF:000925">
    <property type="entry name" value="Zinc finger protein 668"/>
    <property type="match status" value="1"/>
</dbReference>
<dbReference type="FunFam" id="3.30.160.60:FF:000624">
    <property type="entry name" value="zinc finger protein 697"/>
    <property type="match status" value="1"/>
</dbReference>
<dbReference type="GO" id="GO:0000977">
    <property type="term" value="F:RNA polymerase II transcription regulatory region sequence-specific DNA binding"/>
    <property type="evidence" value="ECO:0007669"/>
    <property type="project" value="TreeGrafter"/>
</dbReference>
<accession>A0A7R9K9D0</accession>
<feature type="domain" description="C2H2-type" evidence="6">
    <location>
        <begin position="261"/>
        <end position="288"/>
    </location>
</feature>
<dbReference type="Gene3D" id="3.30.160.60">
    <property type="entry name" value="Classic Zinc Finger"/>
    <property type="match status" value="6"/>
</dbReference>
<keyword evidence="2" id="KW-0677">Repeat</keyword>
<feature type="domain" description="C2H2-type" evidence="6">
    <location>
        <begin position="355"/>
        <end position="382"/>
    </location>
</feature>
<dbReference type="FunFam" id="3.30.160.60:FF:002343">
    <property type="entry name" value="Zinc finger protein 33A"/>
    <property type="match status" value="1"/>
</dbReference>
<gene>
    <name evidence="7" type="ORF">TGEB3V08_LOCUS11530</name>
</gene>
<proteinExistence type="predicted"/>
<dbReference type="FunFam" id="3.30.160.60:FF:001732">
    <property type="entry name" value="Zgc:162936"/>
    <property type="match status" value="1"/>
</dbReference>
<dbReference type="GO" id="GO:0005694">
    <property type="term" value="C:chromosome"/>
    <property type="evidence" value="ECO:0007669"/>
    <property type="project" value="UniProtKB-ARBA"/>
</dbReference>
<evidence type="ECO:0000313" key="7">
    <source>
        <dbReference type="EMBL" id="CAD7615298.1"/>
    </source>
</evidence>
<dbReference type="PROSITE" id="PS00028">
    <property type="entry name" value="ZINC_FINGER_C2H2_1"/>
    <property type="match status" value="6"/>
</dbReference>
<feature type="domain" description="C2H2-type" evidence="6">
    <location>
        <begin position="289"/>
        <end position="316"/>
    </location>
</feature>
<dbReference type="GO" id="GO:0008270">
    <property type="term" value="F:zinc ion binding"/>
    <property type="evidence" value="ECO:0007669"/>
    <property type="project" value="UniProtKB-KW"/>
</dbReference>
<dbReference type="InterPro" id="IPR036236">
    <property type="entry name" value="Znf_C2H2_sf"/>
</dbReference>
<dbReference type="PANTHER" id="PTHR14196:SF12">
    <property type="entry name" value="ZINC FINGER PROTEIN 208-LIKE"/>
    <property type="match status" value="1"/>
</dbReference>
<dbReference type="Pfam" id="PF13912">
    <property type="entry name" value="zf-C2H2_6"/>
    <property type="match status" value="1"/>
</dbReference>
<feature type="domain" description="C2H2-type" evidence="6">
    <location>
        <begin position="326"/>
        <end position="353"/>
    </location>
</feature>
<keyword evidence="3 5" id="KW-0863">Zinc-finger</keyword>
<feature type="domain" description="C2H2-type" evidence="6">
    <location>
        <begin position="383"/>
        <end position="410"/>
    </location>
</feature>
<dbReference type="Pfam" id="PF12874">
    <property type="entry name" value="zf-met"/>
    <property type="match status" value="2"/>
</dbReference>
<dbReference type="SUPFAM" id="SSF57667">
    <property type="entry name" value="beta-beta-alpha zinc fingers"/>
    <property type="match status" value="4"/>
</dbReference>
<evidence type="ECO:0000256" key="5">
    <source>
        <dbReference type="PROSITE-ProRule" id="PRU00042"/>
    </source>
</evidence>
<reference evidence="7" key="1">
    <citation type="submission" date="2020-11" db="EMBL/GenBank/DDBJ databases">
        <authorList>
            <person name="Tran Van P."/>
        </authorList>
    </citation>
    <scope>NUCLEOTIDE SEQUENCE</scope>
</reference>
<dbReference type="GO" id="GO:0000981">
    <property type="term" value="F:DNA-binding transcription factor activity, RNA polymerase II-specific"/>
    <property type="evidence" value="ECO:0007669"/>
    <property type="project" value="TreeGrafter"/>
</dbReference>
<dbReference type="Pfam" id="PF00096">
    <property type="entry name" value="zf-C2H2"/>
    <property type="match status" value="2"/>
</dbReference>
<evidence type="ECO:0000256" key="1">
    <source>
        <dbReference type="ARBA" id="ARBA00022723"/>
    </source>
</evidence>
<name>A0A7R9K9D0_TIMGE</name>
<dbReference type="GO" id="GO:0045893">
    <property type="term" value="P:positive regulation of DNA-templated transcription"/>
    <property type="evidence" value="ECO:0007669"/>
    <property type="project" value="UniProtKB-ARBA"/>
</dbReference>
<evidence type="ECO:0000256" key="2">
    <source>
        <dbReference type="ARBA" id="ARBA00022737"/>
    </source>
</evidence>
<evidence type="ECO:0000256" key="4">
    <source>
        <dbReference type="ARBA" id="ARBA00022833"/>
    </source>
</evidence>
<organism evidence="7">
    <name type="scientific">Timema genevievae</name>
    <name type="common">Walking stick</name>
    <dbReference type="NCBI Taxonomy" id="629358"/>
    <lineage>
        <taxon>Eukaryota</taxon>
        <taxon>Metazoa</taxon>
        <taxon>Ecdysozoa</taxon>
        <taxon>Arthropoda</taxon>
        <taxon>Hexapoda</taxon>
        <taxon>Insecta</taxon>
        <taxon>Pterygota</taxon>
        <taxon>Neoptera</taxon>
        <taxon>Polyneoptera</taxon>
        <taxon>Phasmatodea</taxon>
        <taxon>Timematodea</taxon>
        <taxon>Timematoidea</taxon>
        <taxon>Timematidae</taxon>
        <taxon>Timema</taxon>
    </lineage>
</organism>
<dbReference type="AlphaFoldDB" id="A0A7R9K9D0"/>